<name>A0ABR1NCF9_9PEZI</name>
<gene>
    <name evidence="1" type="ORF">JOL62DRAFT_568326</name>
</gene>
<comment type="caution">
    <text evidence="1">The sequence shown here is derived from an EMBL/GenBank/DDBJ whole genome shotgun (WGS) entry which is preliminary data.</text>
</comment>
<dbReference type="Proteomes" id="UP001367316">
    <property type="component" value="Unassembled WGS sequence"/>
</dbReference>
<keyword evidence="2" id="KW-1185">Reference proteome</keyword>
<evidence type="ECO:0000313" key="1">
    <source>
        <dbReference type="EMBL" id="KAK7612875.1"/>
    </source>
</evidence>
<accession>A0ABR1NCF9</accession>
<sequence length="76" mass="8270">MPMRGTVVFLTATTTADFSVVAADDSLLCHSGHILTWSSSLFRGSLACFSHNSLFAASSHTTLYLLVRLRALFFLS</sequence>
<evidence type="ECO:0008006" key="3">
    <source>
        <dbReference type="Google" id="ProtNLM"/>
    </source>
</evidence>
<protein>
    <recommendedName>
        <fullName evidence="3">Secreted protein</fullName>
    </recommendedName>
</protein>
<proteinExistence type="predicted"/>
<dbReference type="EMBL" id="JBBPBF010000008">
    <property type="protein sequence ID" value="KAK7612875.1"/>
    <property type="molecule type" value="Genomic_DNA"/>
</dbReference>
<organism evidence="1 2">
    <name type="scientific">Phyllosticta paracitricarpa</name>
    <dbReference type="NCBI Taxonomy" id="2016321"/>
    <lineage>
        <taxon>Eukaryota</taxon>
        <taxon>Fungi</taxon>
        <taxon>Dikarya</taxon>
        <taxon>Ascomycota</taxon>
        <taxon>Pezizomycotina</taxon>
        <taxon>Dothideomycetes</taxon>
        <taxon>Dothideomycetes incertae sedis</taxon>
        <taxon>Botryosphaeriales</taxon>
        <taxon>Phyllostictaceae</taxon>
        <taxon>Phyllosticta</taxon>
    </lineage>
</organism>
<evidence type="ECO:0000313" key="2">
    <source>
        <dbReference type="Proteomes" id="UP001367316"/>
    </source>
</evidence>
<reference evidence="1 2" key="1">
    <citation type="submission" date="2024-04" db="EMBL/GenBank/DDBJ databases">
        <title>Phyllosticta paracitricarpa is synonymous to the EU quarantine fungus P. citricarpa based on phylogenomic analyses.</title>
        <authorList>
            <consortium name="Lawrence Berkeley National Laboratory"/>
            <person name="Van ingen-buijs V.A."/>
            <person name="Van westerhoven A.C."/>
            <person name="Haridas S."/>
            <person name="Skiadas P."/>
            <person name="Martin F."/>
            <person name="Groenewald J.Z."/>
            <person name="Crous P.W."/>
            <person name="Seidl M.F."/>
        </authorList>
    </citation>
    <scope>NUCLEOTIDE SEQUENCE [LARGE SCALE GENOMIC DNA]</scope>
    <source>
        <strain evidence="1 2">CBS 141358</strain>
    </source>
</reference>